<protein>
    <submittedName>
        <fullName evidence="1">Uncharacterized protein</fullName>
    </submittedName>
</protein>
<evidence type="ECO:0000313" key="2">
    <source>
        <dbReference type="Proteomes" id="UP000284296"/>
    </source>
</evidence>
<gene>
    <name evidence="1" type="ORF">DWX06_12020</name>
</gene>
<organism evidence="1 2">
    <name type="scientific">Agathobacter rectalis</name>
    <dbReference type="NCBI Taxonomy" id="39491"/>
    <lineage>
        <taxon>Bacteria</taxon>
        <taxon>Bacillati</taxon>
        <taxon>Bacillota</taxon>
        <taxon>Clostridia</taxon>
        <taxon>Lachnospirales</taxon>
        <taxon>Lachnospiraceae</taxon>
        <taxon>Agathobacter</taxon>
    </lineage>
</organism>
<dbReference type="AlphaFoldDB" id="A0A412Q1A6"/>
<dbReference type="RefSeq" id="WP_118004566.1">
    <property type="nucleotide sequence ID" value="NZ_QRXF01000025.1"/>
</dbReference>
<proteinExistence type="predicted"/>
<accession>A0A412Q1A6</accession>
<dbReference type="EMBL" id="QRXG01000024">
    <property type="protein sequence ID" value="RGT79666.1"/>
    <property type="molecule type" value="Genomic_DNA"/>
</dbReference>
<name>A0A412Q1A6_9FIRM</name>
<dbReference type="Proteomes" id="UP000284296">
    <property type="component" value="Unassembled WGS sequence"/>
</dbReference>
<sequence length="194" mass="21608">MSISGINNYNYQNYYAGARHNMAKTGGEIRGVLSSTSSASSNITLHMSDVGNSGNALTAMGFPDGTSASVFQADDYNPADPEYRVRYWDKEGNYTDTMVKVNDIDPQNASYLEMLAYTSYSDVEGLTKNAFGDFMNAARGVNGNISYDADNIKEKKDYMSMVKELMQLQYDSNNLPGYLSYKELYDYMNDKING</sequence>
<reference evidence="1 2" key="1">
    <citation type="submission" date="2018-08" db="EMBL/GenBank/DDBJ databases">
        <title>A genome reference for cultivated species of the human gut microbiota.</title>
        <authorList>
            <person name="Zou Y."/>
            <person name="Xue W."/>
            <person name="Luo G."/>
        </authorList>
    </citation>
    <scope>NUCLEOTIDE SEQUENCE [LARGE SCALE GENOMIC DNA]</scope>
    <source>
        <strain evidence="1 2">AF18-16LB</strain>
    </source>
</reference>
<comment type="caution">
    <text evidence="1">The sequence shown here is derived from an EMBL/GenBank/DDBJ whole genome shotgun (WGS) entry which is preliminary data.</text>
</comment>
<evidence type="ECO:0000313" key="1">
    <source>
        <dbReference type="EMBL" id="RGT79666.1"/>
    </source>
</evidence>